<comment type="subcellular location">
    <subcellularLocation>
        <location evidence="1">Nucleus</location>
    </subcellularLocation>
</comment>
<dbReference type="GO" id="GO:0003677">
    <property type="term" value="F:DNA binding"/>
    <property type="evidence" value="ECO:0007669"/>
    <property type="project" value="UniProtKB-KW"/>
</dbReference>
<proteinExistence type="predicted"/>
<dbReference type="Gene3D" id="3.30.420.10">
    <property type="entry name" value="Ribonuclease H-like superfamily/Ribonuclease H"/>
    <property type="match status" value="1"/>
</dbReference>
<dbReference type="Pfam" id="PF05225">
    <property type="entry name" value="HTH_psq"/>
    <property type="match status" value="1"/>
</dbReference>
<dbReference type="EMBL" id="VUJU01015120">
    <property type="protein sequence ID" value="KAF0696894.1"/>
    <property type="molecule type" value="Genomic_DNA"/>
</dbReference>
<accession>A0A6G0VMP5</accession>
<dbReference type="InterPro" id="IPR006600">
    <property type="entry name" value="HTH_CenpB_DNA-bd_dom"/>
</dbReference>
<keyword evidence="2" id="KW-0238">DNA-binding</keyword>
<dbReference type="PROSITE" id="PS51253">
    <property type="entry name" value="HTH_CENPB"/>
    <property type="match status" value="1"/>
</dbReference>
<protein>
    <submittedName>
        <fullName evidence="5">Tigger transposable element-derived protein 2-like</fullName>
    </submittedName>
</protein>
<gene>
    <name evidence="5" type="ORF">FWK35_00037476</name>
</gene>
<dbReference type="OrthoDB" id="6592946at2759"/>
<dbReference type="AlphaFoldDB" id="A0A6G0VMP5"/>
<dbReference type="InterPro" id="IPR009057">
    <property type="entry name" value="Homeodomain-like_sf"/>
</dbReference>
<dbReference type="InterPro" id="IPR004875">
    <property type="entry name" value="DDE_SF_endonuclease_dom"/>
</dbReference>
<dbReference type="InterPro" id="IPR050863">
    <property type="entry name" value="CenT-Element_Derived"/>
</dbReference>
<dbReference type="PANTHER" id="PTHR19303">
    <property type="entry name" value="TRANSPOSON"/>
    <property type="match status" value="1"/>
</dbReference>
<feature type="domain" description="HTH CENPB-type" evidence="4">
    <location>
        <begin position="57"/>
        <end position="134"/>
    </location>
</feature>
<feature type="non-terminal residue" evidence="5">
    <location>
        <position position="431"/>
    </location>
</feature>
<dbReference type="GO" id="GO:0005634">
    <property type="term" value="C:nucleus"/>
    <property type="evidence" value="ECO:0007669"/>
    <property type="project" value="UniProtKB-SubCell"/>
</dbReference>
<dbReference type="InterPro" id="IPR007889">
    <property type="entry name" value="HTH_Psq"/>
</dbReference>
<dbReference type="InterPro" id="IPR036397">
    <property type="entry name" value="RNaseH_sf"/>
</dbReference>
<reference evidence="5 6" key="1">
    <citation type="submission" date="2019-08" db="EMBL/GenBank/DDBJ databases">
        <title>Whole genome of Aphis craccivora.</title>
        <authorList>
            <person name="Voronova N.V."/>
            <person name="Shulinski R.S."/>
            <person name="Bandarenka Y.V."/>
            <person name="Zhorov D.G."/>
            <person name="Warner D."/>
        </authorList>
    </citation>
    <scope>NUCLEOTIDE SEQUENCE [LARGE SCALE GENOMIC DNA]</scope>
    <source>
        <strain evidence="5">180601</strain>
        <tissue evidence="5">Whole Body</tissue>
    </source>
</reference>
<evidence type="ECO:0000256" key="3">
    <source>
        <dbReference type="ARBA" id="ARBA00023242"/>
    </source>
</evidence>
<comment type="caution">
    <text evidence="5">The sequence shown here is derived from an EMBL/GenBank/DDBJ whole genome shotgun (WGS) entry which is preliminary data.</text>
</comment>
<dbReference type="SUPFAM" id="SSF46689">
    <property type="entry name" value="Homeodomain-like"/>
    <property type="match status" value="1"/>
</dbReference>
<evidence type="ECO:0000313" key="6">
    <source>
        <dbReference type="Proteomes" id="UP000478052"/>
    </source>
</evidence>
<dbReference type="PANTHER" id="PTHR19303:SF74">
    <property type="entry name" value="POGO TRANSPOSABLE ELEMENT WITH KRAB DOMAIN"/>
    <property type="match status" value="1"/>
</dbReference>
<sequence length="431" mass="48929">MSVVKRKTWCAESMKKAVEAVQKKEMGYLKASKTFNVPRTTIEKYVKSNNVDEIINNRLGRKSALPLRIENELVKYCLVMEEKYFGLRAADIKILAYQLAIQNNINHPFSNNTFMAGKKWLNNFLKRHPALALRKPEATSLARIKGFTKENVESFYTILGKELEKVNFNPCKVFNVDETGITIVQHKQTKIIGMKGKKQVSKLTSAERGSLMTLVTCMSASGIYVPPLIIFPRKNMKAELLNGTPPGTISECHPSGWIQMDIFTRWVEHFISHVKPSTSEPVILILDGHYSHTRNLDVIELGRKHGIIIICLPPHSTHKLQPLDVSFMGPFKHYYSLEIENWLKNNEYRSVTAYQVGELMGRAYMKASTIENAVNGFRKTGIIPFNPNTFQDYEFVAETTINNEENIPQQESTLVASPISPVCTNTEISEI</sequence>
<evidence type="ECO:0000313" key="5">
    <source>
        <dbReference type="EMBL" id="KAF0696894.1"/>
    </source>
</evidence>
<dbReference type="Pfam" id="PF03184">
    <property type="entry name" value="DDE_1"/>
    <property type="match status" value="1"/>
</dbReference>
<evidence type="ECO:0000256" key="2">
    <source>
        <dbReference type="ARBA" id="ARBA00023125"/>
    </source>
</evidence>
<name>A0A6G0VMP5_APHCR</name>
<evidence type="ECO:0000259" key="4">
    <source>
        <dbReference type="PROSITE" id="PS51253"/>
    </source>
</evidence>
<keyword evidence="3" id="KW-0539">Nucleus</keyword>
<dbReference type="Proteomes" id="UP000478052">
    <property type="component" value="Unassembled WGS sequence"/>
</dbReference>
<organism evidence="5 6">
    <name type="scientific">Aphis craccivora</name>
    <name type="common">Cowpea aphid</name>
    <dbReference type="NCBI Taxonomy" id="307492"/>
    <lineage>
        <taxon>Eukaryota</taxon>
        <taxon>Metazoa</taxon>
        <taxon>Ecdysozoa</taxon>
        <taxon>Arthropoda</taxon>
        <taxon>Hexapoda</taxon>
        <taxon>Insecta</taxon>
        <taxon>Pterygota</taxon>
        <taxon>Neoptera</taxon>
        <taxon>Paraneoptera</taxon>
        <taxon>Hemiptera</taxon>
        <taxon>Sternorrhyncha</taxon>
        <taxon>Aphidomorpha</taxon>
        <taxon>Aphidoidea</taxon>
        <taxon>Aphididae</taxon>
        <taxon>Aphidini</taxon>
        <taxon>Aphis</taxon>
        <taxon>Aphis</taxon>
    </lineage>
</organism>
<dbReference type="Pfam" id="PF03221">
    <property type="entry name" value="HTH_Tnp_Tc5"/>
    <property type="match status" value="1"/>
</dbReference>
<keyword evidence="6" id="KW-1185">Reference proteome</keyword>
<dbReference type="Gene3D" id="1.10.10.60">
    <property type="entry name" value="Homeodomain-like"/>
    <property type="match status" value="1"/>
</dbReference>
<evidence type="ECO:0000256" key="1">
    <source>
        <dbReference type="ARBA" id="ARBA00004123"/>
    </source>
</evidence>